<reference evidence="5 6" key="1">
    <citation type="submission" date="2024-09" db="EMBL/GenBank/DDBJ databases">
        <title>Chromosome-scale assembly of Riccia fluitans.</title>
        <authorList>
            <person name="Paukszto L."/>
            <person name="Sawicki J."/>
            <person name="Karawczyk K."/>
            <person name="Piernik-Szablinska J."/>
            <person name="Szczecinska M."/>
            <person name="Mazdziarz M."/>
        </authorList>
    </citation>
    <scope>NUCLEOTIDE SEQUENCE [LARGE SCALE GENOMIC DNA]</scope>
    <source>
        <strain evidence="5">Rf_01</strain>
        <tissue evidence="5">Aerial parts of the thallus</tissue>
    </source>
</reference>
<evidence type="ECO:0000256" key="2">
    <source>
        <dbReference type="ARBA" id="ARBA00023004"/>
    </source>
</evidence>
<keyword evidence="3" id="KW-0560">Oxidoreductase</keyword>
<dbReference type="Gene3D" id="2.60.120.330">
    <property type="entry name" value="B-lactam Antibiotic, Isopenicillin N Synthase, Chain"/>
    <property type="match status" value="1"/>
</dbReference>
<name>A0ABD1YKB5_9MARC</name>
<dbReference type="PROSITE" id="PS51471">
    <property type="entry name" value="FE2OG_OXY"/>
    <property type="match status" value="1"/>
</dbReference>
<keyword evidence="1 3" id="KW-0479">Metal-binding</keyword>
<sequence length="386" mass="43245">MATSCTLPTFQLASANYVSDHIRTVGAQLRGGQIDSLPERFVWPTEVAENLKGAKDETIAKEEQKLSIPVVDLAELDGGSVEVRARIAKEMCEACEEWGFFQVINTAVPPEIVDDVYASAREFFALPVEEMEKAKEPPGKPLQGYGGRHSFLSANVPWIEYLGEYHTPQSGVEDLAKQVWEGGNPKFCKSVSDFCDSAEQLGLLILELLAEGLYLPRDTYSRHMRKSANYVGQWRFNYYNPCPRPSQTVGKPPHCDPDVLTILTQDQVPGLQVKRGHSWVTIEPLPGAFVVNVGDFLQAWSNDRFPSVEHRAIVNEKTDRLSIVYFMAPPNILSIEAPAKLVGENQLSVFEPFTFAEYIATLFNDRRNGDVSTKILNYMRRKKVDA</sequence>
<evidence type="ECO:0000256" key="3">
    <source>
        <dbReference type="RuleBase" id="RU003682"/>
    </source>
</evidence>
<proteinExistence type="inferred from homology"/>
<evidence type="ECO:0000313" key="5">
    <source>
        <dbReference type="EMBL" id="KAL2631226.1"/>
    </source>
</evidence>
<dbReference type="GO" id="GO:0016491">
    <property type="term" value="F:oxidoreductase activity"/>
    <property type="evidence" value="ECO:0007669"/>
    <property type="project" value="UniProtKB-KW"/>
</dbReference>
<dbReference type="Pfam" id="PF14226">
    <property type="entry name" value="DIOX_N"/>
    <property type="match status" value="1"/>
</dbReference>
<dbReference type="GO" id="GO:0046872">
    <property type="term" value="F:metal ion binding"/>
    <property type="evidence" value="ECO:0007669"/>
    <property type="project" value="UniProtKB-KW"/>
</dbReference>
<dbReference type="PRINTS" id="PR00682">
    <property type="entry name" value="IPNSYNTHASE"/>
</dbReference>
<dbReference type="SUPFAM" id="SSF51197">
    <property type="entry name" value="Clavaminate synthase-like"/>
    <property type="match status" value="1"/>
</dbReference>
<dbReference type="PANTHER" id="PTHR47990">
    <property type="entry name" value="2-OXOGLUTARATE (2OG) AND FE(II)-DEPENDENT OXYGENASE SUPERFAMILY PROTEIN-RELATED"/>
    <property type="match status" value="1"/>
</dbReference>
<comment type="similarity">
    <text evidence="3">Belongs to the iron/ascorbate-dependent oxidoreductase family.</text>
</comment>
<dbReference type="InterPro" id="IPR044861">
    <property type="entry name" value="IPNS-like_FE2OG_OXY"/>
</dbReference>
<gene>
    <name evidence="5" type="ORF">R1flu_015912</name>
</gene>
<dbReference type="InterPro" id="IPR027443">
    <property type="entry name" value="IPNS-like_sf"/>
</dbReference>
<dbReference type="InterPro" id="IPR026992">
    <property type="entry name" value="DIOX_N"/>
</dbReference>
<feature type="domain" description="Fe2OG dioxygenase" evidence="4">
    <location>
        <begin position="227"/>
        <end position="329"/>
    </location>
</feature>
<keyword evidence="2 3" id="KW-0408">Iron</keyword>
<dbReference type="Proteomes" id="UP001605036">
    <property type="component" value="Unassembled WGS sequence"/>
</dbReference>
<dbReference type="InterPro" id="IPR050231">
    <property type="entry name" value="Iron_ascorbate_oxido_reductase"/>
</dbReference>
<evidence type="ECO:0000259" key="4">
    <source>
        <dbReference type="PROSITE" id="PS51471"/>
    </source>
</evidence>
<dbReference type="AlphaFoldDB" id="A0ABD1YKB5"/>
<organism evidence="5 6">
    <name type="scientific">Riccia fluitans</name>
    <dbReference type="NCBI Taxonomy" id="41844"/>
    <lineage>
        <taxon>Eukaryota</taxon>
        <taxon>Viridiplantae</taxon>
        <taxon>Streptophyta</taxon>
        <taxon>Embryophyta</taxon>
        <taxon>Marchantiophyta</taxon>
        <taxon>Marchantiopsida</taxon>
        <taxon>Marchantiidae</taxon>
        <taxon>Marchantiales</taxon>
        <taxon>Ricciaceae</taxon>
        <taxon>Riccia</taxon>
    </lineage>
</organism>
<comment type="caution">
    <text evidence="5">The sequence shown here is derived from an EMBL/GenBank/DDBJ whole genome shotgun (WGS) entry which is preliminary data.</text>
</comment>
<keyword evidence="6" id="KW-1185">Reference proteome</keyword>
<protein>
    <recommendedName>
        <fullName evidence="4">Fe2OG dioxygenase domain-containing protein</fullName>
    </recommendedName>
</protein>
<accession>A0ABD1YKB5</accession>
<dbReference type="InterPro" id="IPR005123">
    <property type="entry name" value="Oxoglu/Fe-dep_dioxygenase_dom"/>
</dbReference>
<dbReference type="Pfam" id="PF03171">
    <property type="entry name" value="2OG-FeII_Oxy"/>
    <property type="match status" value="1"/>
</dbReference>
<evidence type="ECO:0000256" key="1">
    <source>
        <dbReference type="ARBA" id="ARBA00022723"/>
    </source>
</evidence>
<dbReference type="EMBL" id="JBHFFA010000004">
    <property type="protein sequence ID" value="KAL2631226.1"/>
    <property type="molecule type" value="Genomic_DNA"/>
</dbReference>
<evidence type="ECO:0000313" key="6">
    <source>
        <dbReference type="Proteomes" id="UP001605036"/>
    </source>
</evidence>